<dbReference type="RefSeq" id="WP_355390274.1">
    <property type="nucleotide sequence ID" value="NZ_JBEXPZ010000001.1"/>
</dbReference>
<accession>A0ABV2UNA5</accession>
<keyword evidence="2" id="KW-1185">Reference proteome</keyword>
<dbReference type="EMBL" id="JBEXPZ010000001">
    <property type="protein sequence ID" value="MET9843026.1"/>
    <property type="molecule type" value="Genomic_DNA"/>
</dbReference>
<name>A0ABV2UNA5_9ACTN</name>
<dbReference type="Proteomes" id="UP001550210">
    <property type="component" value="Unassembled WGS sequence"/>
</dbReference>
<organism evidence="1 2">
    <name type="scientific">Streptomyces ossamyceticus</name>
    <dbReference type="NCBI Taxonomy" id="249581"/>
    <lineage>
        <taxon>Bacteria</taxon>
        <taxon>Bacillati</taxon>
        <taxon>Actinomycetota</taxon>
        <taxon>Actinomycetes</taxon>
        <taxon>Kitasatosporales</taxon>
        <taxon>Streptomycetaceae</taxon>
        <taxon>Streptomyces</taxon>
    </lineage>
</organism>
<proteinExistence type="predicted"/>
<gene>
    <name evidence="1" type="ORF">ABZZ21_00280</name>
</gene>
<sequence>MDDVCERGLMIHVKPRSQTSPTGTPDVIKAGDSDRWALRVENLDRAVSVDSTIVRARQHAAAAGESADHATHLAGLHVAGIFLWSAS</sequence>
<evidence type="ECO:0000313" key="1">
    <source>
        <dbReference type="EMBL" id="MET9843026.1"/>
    </source>
</evidence>
<evidence type="ECO:0000313" key="2">
    <source>
        <dbReference type="Proteomes" id="UP001550210"/>
    </source>
</evidence>
<comment type="caution">
    <text evidence="1">The sequence shown here is derived from an EMBL/GenBank/DDBJ whole genome shotgun (WGS) entry which is preliminary data.</text>
</comment>
<protein>
    <submittedName>
        <fullName evidence="1">Uncharacterized protein</fullName>
    </submittedName>
</protein>
<reference evidence="1 2" key="1">
    <citation type="submission" date="2024-06" db="EMBL/GenBank/DDBJ databases">
        <title>The Natural Products Discovery Center: Release of the First 8490 Sequenced Strains for Exploring Actinobacteria Biosynthetic Diversity.</title>
        <authorList>
            <person name="Kalkreuter E."/>
            <person name="Kautsar S.A."/>
            <person name="Yang D."/>
            <person name="Bader C.D."/>
            <person name="Teijaro C.N."/>
            <person name="Fluegel L."/>
            <person name="Davis C.M."/>
            <person name="Simpson J.R."/>
            <person name="Lauterbach L."/>
            <person name="Steele A.D."/>
            <person name="Gui C."/>
            <person name="Meng S."/>
            <person name="Li G."/>
            <person name="Viehrig K."/>
            <person name="Ye F."/>
            <person name="Su P."/>
            <person name="Kiefer A.F."/>
            <person name="Nichols A."/>
            <person name="Cepeda A.J."/>
            <person name="Yan W."/>
            <person name="Fan B."/>
            <person name="Jiang Y."/>
            <person name="Adhikari A."/>
            <person name="Zheng C.-J."/>
            <person name="Schuster L."/>
            <person name="Cowan T.M."/>
            <person name="Smanski M.J."/>
            <person name="Chevrette M.G."/>
            <person name="De Carvalho L.P.S."/>
            <person name="Shen B."/>
        </authorList>
    </citation>
    <scope>NUCLEOTIDE SEQUENCE [LARGE SCALE GENOMIC DNA]</scope>
    <source>
        <strain evidence="1 2">NPDC006434</strain>
    </source>
</reference>